<proteinExistence type="predicted"/>
<protein>
    <submittedName>
        <fullName evidence="2">(northern house mosquito) hypothetical protein</fullName>
    </submittedName>
</protein>
<evidence type="ECO:0000256" key="1">
    <source>
        <dbReference type="SAM" id="MobiDB-lite"/>
    </source>
</evidence>
<dbReference type="EMBL" id="HBUE01028383">
    <property type="protein sequence ID" value="CAG6455376.1"/>
    <property type="molecule type" value="Transcribed_RNA"/>
</dbReference>
<evidence type="ECO:0000313" key="2">
    <source>
        <dbReference type="EMBL" id="CAG6455376.1"/>
    </source>
</evidence>
<sequence>MSGQGDCTQQTQIPRMSLLSKGAQFRQILSNPSGIALRRGQLPVQSLWRTVQDENGLHGAHGHAQSEQVQVRNLRKILPASSVPAKSHANSLRGTSVQVFGLQSRNDPEK</sequence>
<organism evidence="2">
    <name type="scientific">Culex pipiens</name>
    <name type="common">House mosquito</name>
    <dbReference type="NCBI Taxonomy" id="7175"/>
    <lineage>
        <taxon>Eukaryota</taxon>
        <taxon>Metazoa</taxon>
        <taxon>Ecdysozoa</taxon>
        <taxon>Arthropoda</taxon>
        <taxon>Hexapoda</taxon>
        <taxon>Insecta</taxon>
        <taxon>Pterygota</taxon>
        <taxon>Neoptera</taxon>
        <taxon>Endopterygota</taxon>
        <taxon>Diptera</taxon>
        <taxon>Nematocera</taxon>
        <taxon>Culicoidea</taxon>
        <taxon>Culicidae</taxon>
        <taxon>Culicinae</taxon>
        <taxon>Culicini</taxon>
        <taxon>Culex</taxon>
        <taxon>Culex</taxon>
    </lineage>
</organism>
<feature type="region of interest" description="Disordered" evidence="1">
    <location>
        <begin position="82"/>
        <end position="110"/>
    </location>
</feature>
<accession>A0A8D8AJJ0</accession>
<name>A0A8D8AJJ0_CULPI</name>
<feature type="compositionally biased region" description="Polar residues" evidence="1">
    <location>
        <begin position="88"/>
        <end position="110"/>
    </location>
</feature>
<dbReference type="AlphaFoldDB" id="A0A8D8AJJ0"/>
<reference evidence="2" key="1">
    <citation type="submission" date="2021-05" db="EMBL/GenBank/DDBJ databases">
        <authorList>
            <person name="Alioto T."/>
            <person name="Alioto T."/>
            <person name="Gomez Garrido J."/>
        </authorList>
    </citation>
    <scope>NUCLEOTIDE SEQUENCE</scope>
</reference>